<evidence type="ECO:0000313" key="4">
    <source>
        <dbReference type="Proteomes" id="UP001176961"/>
    </source>
</evidence>
<comment type="caution">
    <text evidence="3">The sequence shown here is derived from an EMBL/GenBank/DDBJ whole genome shotgun (WGS) entry which is preliminary data.</text>
</comment>
<feature type="compositionally biased region" description="Basic and acidic residues" evidence="1">
    <location>
        <begin position="150"/>
        <end position="160"/>
    </location>
</feature>
<dbReference type="AlphaFoldDB" id="A0AA36GUQ4"/>
<dbReference type="PANTHER" id="PTHR46705:SF5">
    <property type="entry name" value="DOMAIN OF UNKNOWN FUNCTION DB DOMAIN-CONTAINING PROTEIN"/>
    <property type="match status" value="1"/>
</dbReference>
<dbReference type="PANTHER" id="PTHR46705">
    <property type="entry name" value="PROTEIN CBG09805"/>
    <property type="match status" value="1"/>
</dbReference>
<dbReference type="Proteomes" id="UP001176961">
    <property type="component" value="Unassembled WGS sequence"/>
</dbReference>
<feature type="domain" description="Domain of unknown function DB" evidence="2">
    <location>
        <begin position="4"/>
        <end position="68"/>
    </location>
</feature>
<dbReference type="InterPro" id="IPR002602">
    <property type="entry name" value="DB"/>
</dbReference>
<sequence length="318" mass="35680">MVGQSDCPPSALSTIHTCASRGEDQQECCERAGIPTLCVRYCNPSATPMNTTSRFPCLLYLDKMKECFFKKSTDELEKFEPPIQCLNSGVCGGNGGYCAPPAPLPCQPSSCQPGYTCGQYGCARNRARSALTKKISGIFVDDQSTTPLPKKSDDGSRERNIYGLSRGVTRPPPTFTSAEREQGDNVTINKLTNPNFIFRQCCEQRGLPDSCLNKCHFNTYTRDALQAMYFKTDPCPIEATADMHFCAAQGRDHRECCRRNGVTTTLAGEKCLTFCDQRPDRITKLDYSYVPCYDRFEQMKQCFYNEIREKVSRQFGTR</sequence>
<dbReference type="Pfam" id="PF01682">
    <property type="entry name" value="DB"/>
    <property type="match status" value="2"/>
</dbReference>
<reference evidence="3" key="1">
    <citation type="submission" date="2023-07" db="EMBL/GenBank/DDBJ databases">
        <authorList>
            <consortium name="CYATHOMIX"/>
        </authorList>
    </citation>
    <scope>NUCLEOTIDE SEQUENCE</scope>
    <source>
        <strain evidence="3">N/A</strain>
    </source>
</reference>
<accession>A0AA36GUQ4</accession>
<feature type="region of interest" description="Disordered" evidence="1">
    <location>
        <begin position="143"/>
        <end position="181"/>
    </location>
</feature>
<feature type="domain" description="Domain of unknown function DB" evidence="2">
    <location>
        <begin position="201"/>
        <end position="303"/>
    </location>
</feature>
<dbReference type="EMBL" id="CATQJL010000223">
    <property type="protein sequence ID" value="CAJ0598705.1"/>
    <property type="molecule type" value="Genomic_DNA"/>
</dbReference>
<keyword evidence="4" id="KW-1185">Reference proteome</keyword>
<name>A0AA36GUQ4_CYLNA</name>
<evidence type="ECO:0000313" key="3">
    <source>
        <dbReference type="EMBL" id="CAJ0598705.1"/>
    </source>
</evidence>
<gene>
    <name evidence="3" type="ORF">CYNAS_LOCUS10688</name>
</gene>
<organism evidence="3 4">
    <name type="scientific">Cylicocyclus nassatus</name>
    <name type="common">Nematode worm</name>
    <dbReference type="NCBI Taxonomy" id="53992"/>
    <lineage>
        <taxon>Eukaryota</taxon>
        <taxon>Metazoa</taxon>
        <taxon>Ecdysozoa</taxon>
        <taxon>Nematoda</taxon>
        <taxon>Chromadorea</taxon>
        <taxon>Rhabditida</taxon>
        <taxon>Rhabditina</taxon>
        <taxon>Rhabditomorpha</taxon>
        <taxon>Strongyloidea</taxon>
        <taxon>Strongylidae</taxon>
        <taxon>Cylicocyclus</taxon>
    </lineage>
</organism>
<protein>
    <recommendedName>
        <fullName evidence="2">Domain of unknown function DB domain-containing protein</fullName>
    </recommendedName>
</protein>
<evidence type="ECO:0000256" key="1">
    <source>
        <dbReference type="SAM" id="MobiDB-lite"/>
    </source>
</evidence>
<evidence type="ECO:0000259" key="2">
    <source>
        <dbReference type="Pfam" id="PF01682"/>
    </source>
</evidence>
<proteinExistence type="predicted"/>